<dbReference type="Proteomes" id="UP000644020">
    <property type="component" value="Unassembled WGS sequence"/>
</dbReference>
<reference evidence="2" key="2">
    <citation type="submission" date="2020-09" db="EMBL/GenBank/DDBJ databases">
        <authorList>
            <person name="Sun Q."/>
            <person name="Ohkuma M."/>
        </authorList>
    </citation>
    <scope>NUCLEOTIDE SEQUENCE</scope>
    <source>
        <strain evidence="2">JCM 4518</strain>
    </source>
</reference>
<keyword evidence="3" id="KW-1185">Reference proteome</keyword>
<protein>
    <submittedName>
        <fullName evidence="2">Uncharacterized protein</fullName>
    </submittedName>
</protein>
<gene>
    <name evidence="2" type="ORF">GCM10010305_57960</name>
</gene>
<comment type="caution">
    <text evidence="2">The sequence shown here is derived from an EMBL/GenBank/DDBJ whole genome shotgun (WGS) entry which is preliminary data.</text>
</comment>
<evidence type="ECO:0000256" key="1">
    <source>
        <dbReference type="SAM" id="SignalP"/>
    </source>
</evidence>
<dbReference type="AlphaFoldDB" id="A0A918T7V9"/>
<dbReference type="EMBL" id="BMUL01000022">
    <property type="protein sequence ID" value="GHB07256.1"/>
    <property type="molecule type" value="Genomic_DNA"/>
</dbReference>
<proteinExistence type="predicted"/>
<feature type="signal peptide" evidence="1">
    <location>
        <begin position="1"/>
        <end position="24"/>
    </location>
</feature>
<evidence type="ECO:0000313" key="3">
    <source>
        <dbReference type="Proteomes" id="UP000644020"/>
    </source>
</evidence>
<organism evidence="2 3">
    <name type="scientific">Streptomyces termitum</name>
    <dbReference type="NCBI Taxonomy" id="67368"/>
    <lineage>
        <taxon>Bacteria</taxon>
        <taxon>Bacillati</taxon>
        <taxon>Actinomycetota</taxon>
        <taxon>Actinomycetes</taxon>
        <taxon>Kitasatosporales</taxon>
        <taxon>Streptomycetaceae</taxon>
        <taxon>Streptomyces</taxon>
    </lineage>
</organism>
<reference evidence="2" key="1">
    <citation type="journal article" date="2014" name="Int. J. Syst. Evol. Microbiol.">
        <title>Complete genome sequence of Corynebacterium casei LMG S-19264T (=DSM 44701T), isolated from a smear-ripened cheese.</title>
        <authorList>
            <consortium name="US DOE Joint Genome Institute (JGI-PGF)"/>
            <person name="Walter F."/>
            <person name="Albersmeier A."/>
            <person name="Kalinowski J."/>
            <person name="Ruckert C."/>
        </authorList>
    </citation>
    <scope>NUCLEOTIDE SEQUENCE</scope>
    <source>
        <strain evidence="2">JCM 4518</strain>
    </source>
</reference>
<evidence type="ECO:0000313" key="2">
    <source>
        <dbReference type="EMBL" id="GHB07256.1"/>
    </source>
</evidence>
<keyword evidence="1" id="KW-0732">Signal</keyword>
<sequence length="113" mass="11828">MRKLLAAVAAATAIVLTVASPASATITGGRDGRIFLAVAHDGGILHDATVSTEGHFAIDRFTLDGPGIRQSARGTNGTRTFSLTNRQVAYNSQICGQGYLDGRSLGRACVRIR</sequence>
<accession>A0A918T7V9</accession>
<dbReference type="RefSeq" id="WP_189982784.1">
    <property type="nucleotide sequence ID" value="NZ_BMUL01000022.1"/>
</dbReference>
<name>A0A918T7V9_9ACTN</name>
<feature type="chain" id="PRO_5037471375" evidence="1">
    <location>
        <begin position="25"/>
        <end position="113"/>
    </location>
</feature>